<proteinExistence type="predicted"/>
<sequence>MMYSILKYRGLLCLISVYISFAGKKRPTEIMQSWYDAANLDRNGTGSMLMAGVHVDDMDVLKARDVADIS</sequence>
<evidence type="ECO:0000313" key="1">
    <source>
        <dbReference type="EMBL" id="KAI3760897.1"/>
    </source>
</evidence>
<organism evidence="1 2">
    <name type="scientific">Smallanthus sonchifolius</name>
    <dbReference type="NCBI Taxonomy" id="185202"/>
    <lineage>
        <taxon>Eukaryota</taxon>
        <taxon>Viridiplantae</taxon>
        <taxon>Streptophyta</taxon>
        <taxon>Embryophyta</taxon>
        <taxon>Tracheophyta</taxon>
        <taxon>Spermatophyta</taxon>
        <taxon>Magnoliopsida</taxon>
        <taxon>eudicotyledons</taxon>
        <taxon>Gunneridae</taxon>
        <taxon>Pentapetalae</taxon>
        <taxon>asterids</taxon>
        <taxon>campanulids</taxon>
        <taxon>Asterales</taxon>
        <taxon>Asteraceae</taxon>
        <taxon>Asteroideae</taxon>
        <taxon>Heliantheae alliance</taxon>
        <taxon>Millerieae</taxon>
        <taxon>Smallanthus</taxon>
    </lineage>
</organism>
<gene>
    <name evidence="1" type="ORF">L1987_51299</name>
</gene>
<evidence type="ECO:0000313" key="2">
    <source>
        <dbReference type="Proteomes" id="UP001056120"/>
    </source>
</evidence>
<name>A0ACB9EPW8_9ASTR</name>
<reference evidence="2" key="1">
    <citation type="journal article" date="2022" name="Mol. Ecol. Resour.">
        <title>The genomes of chicory, endive, great burdock and yacon provide insights into Asteraceae palaeo-polyploidization history and plant inulin production.</title>
        <authorList>
            <person name="Fan W."/>
            <person name="Wang S."/>
            <person name="Wang H."/>
            <person name="Wang A."/>
            <person name="Jiang F."/>
            <person name="Liu H."/>
            <person name="Zhao H."/>
            <person name="Xu D."/>
            <person name="Zhang Y."/>
        </authorList>
    </citation>
    <scope>NUCLEOTIDE SEQUENCE [LARGE SCALE GENOMIC DNA]</scope>
    <source>
        <strain evidence="2">cv. Yunnan</strain>
    </source>
</reference>
<dbReference type="EMBL" id="CM042034">
    <property type="protein sequence ID" value="KAI3760897.1"/>
    <property type="molecule type" value="Genomic_DNA"/>
</dbReference>
<dbReference type="Proteomes" id="UP001056120">
    <property type="component" value="Linkage Group LG17"/>
</dbReference>
<keyword evidence="2" id="KW-1185">Reference proteome</keyword>
<comment type="caution">
    <text evidence="1">The sequence shown here is derived from an EMBL/GenBank/DDBJ whole genome shotgun (WGS) entry which is preliminary data.</text>
</comment>
<accession>A0ACB9EPW8</accession>
<protein>
    <submittedName>
        <fullName evidence="1">Uncharacterized protein</fullName>
    </submittedName>
</protein>
<reference evidence="1 2" key="2">
    <citation type="journal article" date="2022" name="Mol. Ecol. Resour.">
        <title>The genomes of chicory, endive, great burdock and yacon provide insights into Asteraceae paleo-polyploidization history and plant inulin production.</title>
        <authorList>
            <person name="Fan W."/>
            <person name="Wang S."/>
            <person name="Wang H."/>
            <person name="Wang A."/>
            <person name="Jiang F."/>
            <person name="Liu H."/>
            <person name="Zhao H."/>
            <person name="Xu D."/>
            <person name="Zhang Y."/>
        </authorList>
    </citation>
    <scope>NUCLEOTIDE SEQUENCE [LARGE SCALE GENOMIC DNA]</scope>
    <source>
        <strain evidence="2">cv. Yunnan</strain>
        <tissue evidence="1">Leaves</tissue>
    </source>
</reference>